<name>A0A382QY28_9ZZZZ</name>
<dbReference type="AlphaFoldDB" id="A0A382QY28"/>
<sequence>MTNKKLSSFYFLKNIDPLLVHLGDLAESYPASDPHASIIRLRQYGEVLGRLVAQKFHIYIENEDVYFDLLQNLRSKDQIPSDILGGFNQLRVFGNNALHG</sequence>
<dbReference type="EMBL" id="UINC01117756">
    <property type="protein sequence ID" value="SVC90403.1"/>
    <property type="molecule type" value="Genomic_DNA"/>
</dbReference>
<accession>A0A382QY28</accession>
<gene>
    <name evidence="1" type="ORF">METZ01_LOCUS343257</name>
</gene>
<feature type="non-terminal residue" evidence="1">
    <location>
        <position position="100"/>
    </location>
</feature>
<organism evidence="1">
    <name type="scientific">marine metagenome</name>
    <dbReference type="NCBI Taxonomy" id="408172"/>
    <lineage>
        <taxon>unclassified sequences</taxon>
        <taxon>metagenomes</taxon>
        <taxon>ecological metagenomes</taxon>
    </lineage>
</organism>
<evidence type="ECO:0008006" key="2">
    <source>
        <dbReference type="Google" id="ProtNLM"/>
    </source>
</evidence>
<evidence type="ECO:0000313" key="1">
    <source>
        <dbReference type="EMBL" id="SVC90403.1"/>
    </source>
</evidence>
<protein>
    <recommendedName>
        <fullName evidence="2">DUF4145 domain-containing protein</fullName>
    </recommendedName>
</protein>
<reference evidence="1" key="1">
    <citation type="submission" date="2018-05" db="EMBL/GenBank/DDBJ databases">
        <authorList>
            <person name="Lanie J.A."/>
            <person name="Ng W.-L."/>
            <person name="Kazmierczak K.M."/>
            <person name="Andrzejewski T.M."/>
            <person name="Davidsen T.M."/>
            <person name="Wayne K.J."/>
            <person name="Tettelin H."/>
            <person name="Glass J.I."/>
            <person name="Rusch D."/>
            <person name="Podicherti R."/>
            <person name="Tsui H.-C.T."/>
            <person name="Winkler M.E."/>
        </authorList>
    </citation>
    <scope>NUCLEOTIDE SEQUENCE</scope>
</reference>
<proteinExistence type="predicted"/>